<comment type="pathway">
    <text evidence="2">Lipid metabolism; sphingolipid metabolism.</text>
</comment>
<keyword evidence="7" id="KW-1133">Transmembrane helix</keyword>
<dbReference type="GO" id="GO:0016020">
    <property type="term" value="C:membrane"/>
    <property type="evidence" value="ECO:0007669"/>
    <property type="project" value="UniProtKB-SubCell"/>
</dbReference>
<dbReference type="InterPro" id="IPR001173">
    <property type="entry name" value="Glyco_trans_2-like"/>
</dbReference>
<dbReference type="Pfam" id="PF00535">
    <property type="entry name" value="Glycos_transf_2"/>
    <property type="match status" value="1"/>
</dbReference>
<comment type="pathway">
    <text evidence="3">Sphingolipid metabolism.</text>
</comment>
<keyword evidence="4" id="KW-0328">Glycosyltransferase</keyword>
<sequence>MPDIRVITVAYNPGAELIEMIDSLPRAVGEASFETVVVNNGGSTPALERAKERASVIETNANLGYGKANNLGAKGFGGDWLLIINPDVSLAPGSIARMIEVASRYPRGGAFGPRIMTPEGEVYPSARRFPRLVAGTGHALLTNVWPSNPWTSRYHAAAATDATHPSDWLSGACLLLRRVAFEAVGGFDDDFFMFFEDTMLGEDLARAGWQRIFVHDAVAVHDQGTSWRERPASMLRAHHDSAYTYLTKVYSKPWQAPLRLAVRAGLKARLALELKAKA</sequence>
<dbReference type="Gene3D" id="3.90.550.10">
    <property type="entry name" value="Spore Coat Polysaccharide Biosynthesis Protein SpsA, Chain A"/>
    <property type="match status" value="1"/>
</dbReference>
<dbReference type="PANTHER" id="PTHR43179">
    <property type="entry name" value="RHAMNOSYLTRANSFERASE WBBL"/>
    <property type="match status" value="1"/>
</dbReference>
<feature type="domain" description="Glycosyltransferase 2-like" evidence="9">
    <location>
        <begin position="6"/>
        <end position="145"/>
    </location>
</feature>
<keyword evidence="8" id="KW-0472">Membrane</keyword>
<dbReference type="InterPro" id="IPR029044">
    <property type="entry name" value="Nucleotide-diphossugar_trans"/>
</dbReference>
<dbReference type="InterPro" id="IPR025993">
    <property type="entry name" value="Ceramide_glucosylTrfase"/>
</dbReference>
<evidence type="ECO:0000256" key="2">
    <source>
        <dbReference type="ARBA" id="ARBA00004760"/>
    </source>
</evidence>
<proteinExistence type="predicted"/>
<dbReference type="PANTHER" id="PTHR43179:SF7">
    <property type="entry name" value="RHAMNOSYLTRANSFERASE WBBL"/>
    <property type="match status" value="1"/>
</dbReference>
<reference evidence="10 11" key="1">
    <citation type="submission" date="2020-10" db="EMBL/GenBank/DDBJ databases">
        <title>Trueperella pecoris sp. nov. isolated from bovine and porcine specimens.</title>
        <authorList>
            <person name="Schoenecker L."/>
            <person name="Schnydrig P."/>
            <person name="Brodard I."/>
            <person name="Thomann A."/>
            <person name="Hemphill A."/>
            <person name="Rodriguez-Campos S."/>
            <person name="Perreten V."/>
            <person name="Jores J."/>
            <person name="Kittl S."/>
        </authorList>
    </citation>
    <scope>NUCLEOTIDE SEQUENCE [LARGE SCALE GENOMIC DNA]</scope>
    <source>
        <strain evidence="10 11">19OD0592</strain>
    </source>
</reference>
<name>A0A7M1QZK3_9ACTO</name>
<dbReference type="SUPFAM" id="SSF53448">
    <property type="entry name" value="Nucleotide-diphospho-sugar transferases"/>
    <property type="match status" value="1"/>
</dbReference>
<evidence type="ECO:0000256" key="4">
    <source>
        <dbReference type="ARBA" id="ARBA00022676"/>
    </source>
</evidence>
<evidence type="ECO:0000313" key="10">
    <source>
        <dbReference type="EMBL" id="QOR47261.1"/>
    </source>
</evidence>
<accession>A0A7M1QZK3</accession>
<evidence type="ECO:0000313" key="11">
    <source>
        <dbReference type="Proteomes" id="UP000594961"/>
    </source>
</evidence>
<dbReference type="RefSeq" id="WP_197552312.1">
    <property type="nucleotide sequence ID" value="NZ_CP063212.1"/>
</dbReference>
<keyword evidence="6" id="KW-0812">Transmembrane</keyword>
<evidence type="ECO:0000256" key="6">
    <source>
        <dbReference type="ARBA" id="ARBA00022692"/>
    </source>
</evidence>
<dbReference type="Proteomes" id="UP000594961">
    <property type="component" value="Chromosome"/>
</dbReference>
<evidence type="ECO:0000256" key="7">
    <source>
        <dbReference type="ARBA" id="ARBA00022989"/>
    </source>
</evidence>
<keyword evidence="5 10" id="KW-0808">Transferase</keyword>
<dbReference type="AlphaFoldDB" id="A0A7M1QZK3"/>
<evidence type="ECO:0000259" key="9">
    <source>
        <dbReference type="Pfam" id="PF00535"/>
    </source>
</evidence>
<dbReference type="EMBL" id="CP063212">
    <property type="protein sequence ID" value="QOR47261.1"/>
    <property type="molecule type" value="Genomic_DNA"/>
</dbReference>
<protein>
    <submittedName>
        <fullName evidence="10">Glycosyltransferase family 2 protein</fullName>
    </submittedName>
</protein>
<dbReference type="Pfam" id="PF13506">
    <property type="entry name" value="Glyco_transf_21"/>
    <property type="match status" value="1"/>
</dbReference>
<evidence type="ECO:0000256" key="5">
    <source>
        <dbReference type="ARBA" id="ARBA00022679"/>
    </source>
</evidence>
<comment type="subcellular location">
    <subcellularLocation>
        <location evidence="1">Membrane</location>
        <topology evidence="1">Multi-pass membrane protein</topology>
    </subcellularLocation>
</comment>
<evidence type="ECO:0000256" key="1">
    <source>
        <dbReference type="ARBA" id="ARBA00004141"/>
    </source>
</evidence>
<evidence type="ECO:0000256" key="8">
    <source>
        <dbReference type="ARBA" id="ARBA00023136"/>
    </source>
</evidence>
<organism evidence="10 11">
    <name type="scientific">Trueperella pecoris</name>
    <dbReference type="NCBI Taxonomy" id="2733571"/>
    <lineage>
        <taxon>Bacteria</taxon>
        <taxon>Bacillati</taxon>
        <taxon>Actinomycetota</taxon>
        <taxon>Actinomycetes</taxon>
        <taxon>Actinomycetales</taxon>
        <taxon>Actinomycetaceae</taxon>
        <taxon>Trueperella</taxon>
    </lineage>
</organism>
<dbReference type="GO" id="GO:0016757">
    <property type="term" value="F:glycosyltransferase activity"/>
    <property type="evidence" value="ECO:0007669"/>
    <property type="project" value="UniProtKB-KW"/>
</dbReference>
<gene>
    <name evidence="10" type="ORF">INS90_08335</name>
</gene>
<evidence type="ECO:0000256" key="3">
    <source>
        <dbReference type="ARBA" id="ARBA00004991"/>
    </source>
</evidence>